<dbReference type="Pfam" id="PF26520">
    <property type="entry name" value="MftB_chaperone"/>
    <property type="match status" value="1"/>
</dbReference>
<organism evidence="2">
    <name type="scientific">uncultured Actinomycetospora sp</name>
    <dbReference type="NCBI Taxonomy" id="1135996"/>
    <lineage>
        <taxon>Bacteria</taxon>
        <taxon>Bacillati</taxon>
        <taxon>Actinomycetota</taxon>
        <taxon>Actinomycetes</taxon>
        <taxon>Pseudonocardiales</taxon>
        <taxon>Pseudonocardiaceae</taxon>
        <taxon>Actinomycetospora</taxon>
        <taxon>environmental samples</taxon>
    </lineage>
</organism>
<accession>A0A6J4JWE6</accession>
<proteinExistence type="predicted"/>
<gene>
    <name evidence="2" type="ORF">AVDCRST_MAG54-4281</name>
</gene>
<name>A0A6J4JWE6_9PSEU</name>
<feature type="region of interest" description="Disordered" evidence="1">
    <location>
        <begin position="1"/>
        <end position="26"/>
    </location>
</feature>
<feature type="compositionally biased region" description="Basic and acidic residues" evidence="1">
    <location>
        <begin position="1"/>
        <end position="24"/>
    </location>
</feature>
<sequence length="140" mass="15239">MRRTRDGRERGAGRGDPRRGGLDRRHVRRLLMSTTAAGAGPQATPAGVGGFDADGPYRISGSVSVRPESFGALVYDFHTRRLSFLKTRMLVRVVESLADHRDVHGALEAAEVPAHQREQYLKALAGLARAGTIKPREDAP</sequence>
<evidence type="ECO:0000313" key="2">
    <source>
        <dbReference type="EMBL" id="CAA9289068.1"/>
    </source>
</evidence>
<dbReference type="NCBIfam" id="TIGR03967">
    <property type="entry name" value="mycofact_MftB"/>
    <property type="match status" value="1"/>
</dbReference>
<reference evidence="2" key="1">
    <citation type="submission" date="2020-02" db="EMBL/GenBank/DDBJ databases">
        <authorList>
            <person name="Meier V. D."/>
        </authorList>
    </citation>
    <scope>NUCLEOTIDE SEQUENCE</scope>
    <source>
        <strain evidence="2">AVDCRST_MAG54</strain>
    </source>
</reference>
<dbReference type="AlphaFoldDB" id="A0A6J4JWE6"/>
<protein>
    <submittedName>
        <fullName evidence="2">Mycofactocin binding protein MftB</fullName>
    </submittedName>
</protein>
<dbReference type="EMBL" id="CADCTH010000537">
    <property type="protein sequence ID" value="CAA9289068.1"/>
    <property type="molecule type" value="Genomic_DNA"/>
</dbReference>
<evidence type="ECO:0000256" key="1">
    <source>
        <dbReference type="SAM" id="MobiDB-lite"/>
    </source>
</evidence>
<dbReference type="InterPro" id="IPR023850">
    <property type="entry name" value="MftB"/>
</dbReference>